<evidence type="ECO:0000256" key="2">
    <source>
        <dbReference type="SAM" id="Phobius"/>
    </source>
</evidence>
<feature type="compositionally biased region" description="Polar residues" evidence="1">
    <location>
        <begin position="1063"/>
        <end position="1076"/>
    </location>
</feature>
<evidence type="ECO:0000256" key="1">
    <source>
        <dbReference type="SAM" id="MobiDB-lite"/>
    </source>
</evidence>
<evidence type="ECO:0000313" key="4">
    <source>
        <dbReference type="Proteomes" id="UP001186944"/>
    </source>
</evidence>
<organism evidence="3 4">
    <name type="scientific">Pinctada imbricata</name>
    <name type="common">Atlantic pearl-oyster</name>
    <name type="synonym">Pinctada martensii</name>
    <dbReference type="NCBI Taxonomy" id="66713"/>
    <lineage>
        <taxon>Eukaryota</taxon>
        <taxon>Metazoa</taxon>
        <taxon>Spiralia</taxon>
        <taxon>Lophotrochozoa</taxon>
        <taxon>Mollusca</taxon>
        <taxon>Bivalvia</taxon>
        <taxon>Autobranchia</taxon>
        <taxon>Pteriomorphia</taxon>
        <taxon>Pterioida</taxon>
        <taxon>Pterioidea</taxon>
        <taxon>Pteriidae</taxon>
        <taxon>Pinctada</taxon>
    </lineage>
</organism>
<keyword evidence="2" id="KW-1133">Transmembrane helix</keyword>
<feature type="region of interest" description="Disordered" evidence="1">
    <location>
        <begin position="703"/>
        <end position="735"/>
    </location>
</feature>
<feature type="transmembrane region" description="Helical" evidence="2">
    <location>
        <begin position="355"/>
        <end position="376"/>
    </location>
</feature>
<proteinExistence type="predicted"/>
<feature type="compositionally biased region" description="Polar residues" evidence="1">
    <location>
        <begin position="713"/>
        <end position="726"/>
    </location>
</feature>
<keyword evidence="2" id="KW-0472">Membrane</keyword>
<name>A0AA88YKF4_PINIB</name>
<evidence type="ECO:0000313" key="3">
    <source>
        <dbReference type="EMBL" id="KAK3103301.1"/>
    </source>
</evidence>
<dbReference type="Gene3D" id="3.40.50.11530">
    <property type="match status" value="1"/>
</dbReference>
<dbReference type="EMBL" id="VSWD01000005">
    <property type="protein sequence ID" value="KAK3103301.1"/>
    <property type="molecule type" value="Genomic_DNA"/>
</dbReference>
<dbReference type="Proteomes" id="UP001186944">
    <property type="component" value="Unassembled WGS sequence"/>
</dbReference>
<accession>A0AA88YKF4</accession>
<feature type="region of interest" description="Disordered" evidence="1">
    <location>
        <begin position="1047"/>
        <end position="1079"/>
    </location>
</feature>
<gene>
    <name evidence="3" type="ORF">FSP39_018348</name>
</gene>
<sequence>MIHIAKRPKGPPTLVPDKNCSRVIDKKGLDIVGSALVQNHGCSDVDHDHVGYRCEKYGCGQTGNCSLGPRGIEGDPIFPCTVGRLNYWENFEENLPQVEECPNKDCEPSFLTDIALSNYENDMIVIIINFTVPPASFPMNYYPSALSLKVSSDAFSSTLRQYLDENYHRYPRIRLFRFESSLTVERYLEFPCILMPREVSGLEYRLLNLNLTVFSFKTPLKSGAGNLTVTLQYNVTILSDNVDKDGIKIIAVARYPSQNDLLVVFNRVDGAKSYIVRAVDKDTGDVWGDPLEIYNSRTKLNCSFSGIAFGNVEIEITVVKYGAKKKPVKSLPIYFGVKSVPEEREDSVLVDATTVVLSAASAVVLATILVVLLLYFRRTSKRQKSLKPPGLNPKIVLMYSNKQRENTDVAIAFSDFLKKSFATENIVYEDDEKEKVELSQHINLWYERKITWCSHVIVIWFPGAEKTSENDYRQNHFPKTLSRVKEKCRNSDKNIICVYFDGISKLRNIPADLRNISKIICFPNEYDCLYQNVTGRKVPNNQSLSNMRKLSQNFPFLHRALEDAKYFYKVGISKTPSQSTTISSSNKSSQFGESFSSTISEIDPNCPIHGKHVQFNLDKKIDKSSEKDKKEDFIEVEDDVLSDIHPPSQDDLGSMSSLQLLNAMLEINNMNDDTEQKAPLLSEQTEAPLPTSDQGCKETRKCLRSAQRLDSEPSISSNDKQNSGFPNHSHDGQYDDLDIHEKEPLLNNLSSGCVNRQHKGQGHYRHLLQDPHYHQHPHFYVPTFENGTVPQIQNNRYSECRKKCRRLQLNHSDVTTHLPGHLGPSEMTPYGHGPLGPLNMIGHGPGPFRGPVEIHGPLSPTEMAACGNGPLGPLNIIDHVPGPFRRPVEIHGPPSPSKMTASGNGPLSPLDMTSHEQRSVNGPLEINRPISPLEMTPCGNGPLGPLQMISCGNGPLGPLQMISHGQQFFNDPLEIQGPLGPSGMTNHRRRNLSPSRETFRQNGHTEIANHEQIPLGPMQIDHAVSRHQHCPRQQVLVDSIEADRCGFDFQPPSDDSEPENDLNEMTTSLSCSLEQQSSKDWKDMDLDEKIMHFNS</sequence>
<evidence type="ECO:0008006" key="5">
    <source>
        <dbReference type="Google" id="ProtNLM"/>
    </source>
</evidence>
<dbReference type="AlphaFoldDB" id="A0AA88YKF4"/>
<comment type="caution">
    <text evidence="3">The sequence shown here is derived from an EMBL/GenBank/DDBJ whole genome shotgun (WGS) entry which is preliminary data.</text>
</comment>
<keyword evidence="2" id="KW-0812">Transmembrane</keyword>
<keyword evidence="4" id="KW-1185">Reference proteome</keyword>
<reference evidence="3" key="1">
    <citation type="submission" date="2019-08" db="EMBL/GenBank/DDBJ databases">
        <title>The improved chromosome-level genome for the pearl oyster Pinctada fucata martensii using PacBio sequencing and Hi-C.</title>
        <authorList>
            <person name="Zheng Z."/>
        </authorList>
    </citation>
    <scope>NUCLEOTIDE SEQUENCE</scope>
    <source>
        <strain evidence="3">ZZ-2019</strain>
        <tissue evidence="3">Adductor muscle</tissue>
    </source>
</reference>
<protein>
    <recommendedName>
        <fullName evidence="5">SEFIR domain-containing protein</fullName>
    </recommendedName>
</protein>